<dbReference type="InterPro" id="IPR041796">
    <property type="entry name" value="Mre11_N"/>
</dbReference>
<proteinExistence type="inferred from homology"/>
<evidence type="ECO:0000256" key="1">
    <source>
        <dbReference type="ARBA" id="ARBA00010555"/>
    </source>
</evidence>
<evidence type="ECO:0000256" key="7">
    <source>
        <dbReference type="RuleBase" id="RU363069"/>
    </source>
</evidence>
<keyword evidence="6 7" id="KW-0269">Exonuclease</keyword>
<evidence type="ECO:0000313" key="12">
    <source>
        <dbReference type="Proteomes" id="UP001209854"/>
    </source>
</evidence>
<evidence type="ECO:0000256" key="8">
    <source>
        <dbReference type="SAM" id="MobiDB-lite"/>
    </source>
</evidence>
<feature type="domain" description="Calcineurin-like phosphoesterase" evidence="9">
    <location>
        <begin position="1"/>
        <end position="227"/>
    </location>
</feature>
<comment type="subunit">
    <text evidence="2 7">Heterodimer of SbcC and SbcD.</text>
</comment>
<keyword evidence="12" id="KW-1185">Reference proteome</keyword>
<comment type="similarity">
    <text evidence="1 7">Belongs to the SbcD family.</text>
</comment>
<evidence type="ECO:0000259" key="10">
    <source>
        <dbReference type="Pfam" id="PF12320"/>
    </source>
</evidence>
<evidence type="ECO:0000256" key="3">
    <source>
        <dbReference type="ARBA" id="ARBA00013365"/>
    </source>
</evidence>
<keyword evidence="7" id="KW-0255">Endonuclease</keyword>
<dbReference type="EMBL" id="JAPFCC010000001">
    <property type="protein sequence ID" value="MCW7554904.1"/>
    <property type="molecule type" value="Genomic_DNA"/>
</dbReference>
<sequence length="419" mass="46522">MRILHTSDWHLGQHFMGKSREAEHRAFLQWLKVTVNEHRIDALIIAGDVFDTGTPPSYARTLYNQFIVSLQQTCCRQLVIVGGNHDSVSTLNESRELLAFLNTTVVGGVSETPDDEVVLLKNASDEPAVALCAVPYIRPRDVLESRSGDSESDKQLALQNAIASHYQTVFSKAAEHNLPVVATGHLTTVNGQLSESVREIYIGTLHAFPASGFPPADYIALGHLHKPQTVSGQEHVRYSGSPIPLSFDETATAKQVVMVSFSDSPKPEITEIPVPVFRPLLSIKGSLEAIEQQIKQVSTDSDLVPWLEIEVASDDYLSDVQSPVQDMVADLPLEVLRIRRQRNTRSASLVREARETLEELDVSDVFKKRLEDEPLEDDRVQSLTRAFNEVLDAIHHHLSDDLNDDTNDGKPVSEEEVAQ</sequence>
<gene>
    <name evidence="7 11" type="primary">sbcD</name>
    <name evidence="11" type="ORF">NX722_20235</name>
</gene>
<dbReference type="NCBIfam" id="NF008206">
    <property type="entry name" value="PRK10966.1"/>
    <property type="match status" value="1"/>
</dbReference>
<dbReference type="SUPFAM" id="SSF56300">
    <property type="entry name" value="Metallo-dependent phosphatases"/>
    <property type="match status" value="1"/>
</dbReference>
<dbReference type="InterPro" id="IPR029052">
    <property type="entry name" value="Metallo-depent_PP-like"/>
</dbReference>
<evidence type="ECO:0000256" key="2">
    <source>
        <dbReference type="ARBA" id="ARBA00011322"/>
    </source>
</evidence>
<keyword evidence="4 7" id="KW-0540">Nuclease</keyword>
<evidence type="ECO:0000256" key="6">
    <source>
        <dbReference type="ARBA" id="ARBA00022839"/>
    </source>
</evidence>
<evidence type="ECO:0000256" key="4">
    <source>
        <dbReference type="ARBA" id="ARBA00022722"/>
    </source>
</evidence>
<keyword evidence="5 7" id="KW-0378">Hydrolase</keyword>
<comment type="function">
    <text evidence="7">SbcCD cleaves DNA hairpin structures. These structures can inhibit DNA replication and are intermediates in certain DNA recombination reactions. The complex acts as a 3'-&gt;5' double strand exonuclease that can open hairpins. It also has a 5' single-strand endonuclease activity.</text>
</comment>
<dbReference type="RefSeq" id="WP_262564664.1">
    <property type="nucleotide sequence ID" value="NZ_JAPFCC010000001.1"/>
</dbReference>
<dbReference type="Gene3D" id="3.30.160.720">
    <property type="match status" value="1"/>
</dbReference>
<dbReference type="Pfam" id="PF12320">
    <property type="entry name" value="SbcD_C"/>
    <property type="match status" value="1"/>
</dbReference>
<keyword evidence="7" id="KW-0233">DNA recombination</keyword>
<feature type="domain" description="Nuclease SbcCD subunit D C-terminal" evidence="10">
    <location>
        <begin position="276"/>
        <end position="373"/>
    </location>
</feature>
<dbReference type="PANTHER" id="PTHR30337:SF0">
    <property type="entry name" value="NUCLEASE SBCCD SUBUNIT D"/>
    <property type="match status" value="1"/>
</dbReference>
<dbReference type="NCBIfam" id="TIGR00619">
    <property type="entry name" value="sbcd"/>
    <property type="match status" value="1"/>
</dbReference>
<dbReference type="Proteomes" id="UP001209854">
    <property type="component" value="Unassembled WGS sequence"/>
</dbReference>
<dbReference type="PANTHER" id="PTHR30337">
    <property type="entry name" value="COMPONENT OF ATP-DEPENDENT DSDNA EXONUCLEASE"/>
    <property type="match status" value="1"/>
</dbReference>
<evidence type="ECO:0000256" key="5">
    <source>
        <dbReference type="ARBA" id="ARBA00022801"/>
    </source>
</evidence>
<reference evidence="11 12" key="1">
    <citation type="submission" date="2022-10" db="EMBL/GenBank/DDBJ databases">
        <title>High-quality genome sequences of two octocoral-associated bacteria, Endozoicomonas euniceicola EF212 and Endozoicomonas gorgoniicola PS125.</title>
        <authorList>
            <person name="Chiou Y.-J."/>
            <person name="Chen Y.-H."/>
        </authorList>
    </citation>
    <scope>NUCLEOTIDE SEQUENCE [LARGE SCALE GENOMIC DNA]</scope>
    <source>
        <strain evidence="11 12">PS125</strain>
    </source>
</reference>
<dbReference type="InterPro" id="IPR004843">
    <property type="entry name" value="Calcineurin-like_PHP"/>
</dbReference>
<feature type="region of interest" description="Disordered" evidence="8">
    <location>
        <begin position="398"/>
        <end position="419"/>
    </location>
</feature>
<dbReference type="CDD" id="cd00840">
    <property type="entry name" value="MPP_Mre11_N"/>
    <property type="match status" value="1"/>
</dbReference>
<dbReference type="InterPro" id="IPR004593">
    <property type="entry name" value="SbcD"/>
</dbReference>
<dbReference type="Gene3D" id="3.60.21.10">
    <property type="match status" value="1"/>
</dbReference>
<dbReference type="Pfam" id="PF00149">
    <property type="entry name" value="Metallophos"/>
    <property type="match status" value="1"/>
</dbReference>
<comment type="caution">
    <text evidence="11">The sequence shown here is derived from an EMBL/GenBank/DDBJ whole genome shotgun (WGS) entry which is preliminary data.</text>
</comment>
<evidence type="ECO:0000313" key="11">
    <source>
        <dbReference type="EMBL" id="MCW7554904.1"/>
    </source>
</evidence>
<evidence type="ECO:0000259" key="9">
    <source>
        <dbReference type="Pfam" id="PF00149"/>
    </source>
</evidence>
<protein>
    <recommendedName>
        <fullName evidence="3 7">Nuclease SbcCD subunit D</fullName>
    </recommendedName>
</protein>
<name>A0ABT3MZW0_9GAMM</name>
<organism evidence="11 12">
    <name type="scientific">Endozoicomonas gorgoniicola</name>
    <dbReference type="NCBI Taxonomy" id="1234144"/>
    <lineage>
        <taxon>Bacteria</taxon>
        <taxon>Pseudomonadati</taxon>
        <taxon>Pseudomonadota</taxon>
        <taxon>Gammaproteobacteria</taxon>
        <taxon>Oceanospirillales</taxon>
        <taxon>Endozoicomonadaceae</taxon>
        <taxon>Endozoicomonas</taxon>
    </lineage>
</organism>
<dbReference type="GO" id="GO:0004527">
    <property type="term" value="F:exonuclease activity"/>
    <property type="evidence" value="ECO:0007669"/>
    <property type="project" value="UniProtKB-KW"/>
</dbReference>
<dbReference type="InterPro" id="IPR050535">
    <property type="entry name" value="DNA_Repair-Maintenance_Comp"/>
</dbReference>
<accession>A0ABT3MZW0</accession>
<keyword evidence="7" id="KW-0235">DNA replication</keyword>
<dbReference type="InterPro" id="IPR026843">
    <property type="entry name" value="SbcD_C"/>
</dbReference>